<gene>
    <name evidence="1" type="ORF">AGR3A_Cc250148</name>
</gene>
<evidence type="ECO:0000313" key="2">
    <source>
        <dbReference type="Proteomes" id="UP000191988"/>
    </source>
</evidence>
<accession>A0A1S7PF88</accession>
<dbReference type="AlphaFoldDB" id="A0A1S7PF88"/>
<dbReference type="STRING" id="1183432.AGR3A_Cc250148"/>
<organism evidence="1 2">
    <name type="scientific">Agrobacterium tomkonis CFBP 6623</name>
    <dbReference type="NCBI Taxonomy" id="1183432"/>
    <lineage>
        <taxon>Bacteria</taxon>
        <taxon>Pseudomonadati</taxon>
        <taxon>Pseudomonadota</taxon>
        <taxon>Alphaproteobacteria</taxon>
        <taxon>Hyphomicrobiales</taxon>
        <taxon>Rhizobiaceae</taxon>
        <taxon>Rhizobium/Agrobacterium group</taxon>
        <taxon>Agrobacterium</taxon>
        <taxon>Agrobacterium tumefaciens complex</taxon>
    </lineage>
</organism>
<protein>
    <submittedName>
        <fullName evidence="1">Phage-related gp54 protein (Modular protein)</fullName>
    </submittedName>
</protein>
<reference evidence="2" key="1">
    <citation type="submission" date="2016-01" db="EMBL/GenBank/DDBJ databases">
        <authorList>
            <person name="Regsiter A."/>
            <person name="william w."/>
        </authorList>
    </citation>
    <scope>NUCLEOTIDE SEQUENCE [LARGE SCALE GENOMIC DNA]</scope>
    <source>
        <strain evidence="2">CFBP 6623</strain>
    </source>
</reference>
<keyword evidence="2" id="KW-1185">Reference proteome</keyword>
<name>A0A1S7PF88_9HYPH</name>
<evidence type="ECO:0000313" key="1">
    <source>
        <dbReference type="EMBL" id="CUX20246.1"/>
    </source>
</evidence>
<sequence>MRWLLFGYNWRRGKLEADEMETMFEIDWKMAPKNAQWWAIDENGEAHWFCAPDVKPFTRFWFSEPIPAPTFGYTGDWRKSLRSRP</sequence>
<proteinExistence type="predicted"/>
<dbReference type="Proteomes" id="UP000191988">
    <property type="component" value="Unassembled WGS sequence"/>
</dbReference>
<dbReference type="EMBL" id="FBWK01000018">
    <property type="protein sequence ID" value="CUX20246.1"/>
    <property type="molecule type" value="Genomic_DNA"/>
</dbReference>